<feature type="domain" description="DUF4136" evidence="2">
    <location>
        <begin position="54"/>
        <end position="192"/>
    </location>
</feature>
<dbReference type="Proteomes" id="UP000094487">
    <property type="component" value="Unassembled WGS sequence"/>
</dbReference>
<comment type="caution">
    <text evidence="3">The sequence shown here is derived from an EMBL/GenBank/DDBJ whole genome shotgun (WGS) entry which is preliminary data.</text>
</comment>
<evidence type="ECO:0000256" key="1">
    <source>
        <dbReference type="SAM" id="SignalP"/>
    </source>
</evidence>
<keyword evidence="4" id="KW-1185">Reference proteome</keyword>
<sequence length="201" mass="20449">MTRARIAPLALCGAALALLAGGCTTTGRIAPVDVVRYHLSQPIPAGSVAVQPQSPGQAGPEYALYAGAVSAELARMGFTPATDATRADYVATVSFDRMDRGQIRTRPPVTIGLGGGGFGGNVGVGGGASFGVGSKTRTVYGTELAVQLRRRGDSTMIWEGRAVTESLSGQPGTQPVDGAARMAAALFKGFPGQSGITIQVK</sequence>
<protein>
    <recommendedName>
        <fullName evidence="2">DUF4136 domain-containing protein</fullName>
    </recommendedName>
</protein>
<organism evidence="3 4">
    <name type="scientific">Sphingomonas turrisvirgatae</name>
    <dbReference type="NCBI Taxonomy" id="1888892"/>
    <lineage>
        <taxon>Bacteria</taxon>
        <taxon>Pseudomonadati</taxon>
        <taxon>Pseudomonadota</taxon>
        <taxon>Alphaproteobacteria</taxon>
        <taxon>Sphingomonadales</taxon>
        <taxon>Sphingomonadaceae</taxon>
        <taxon>Sphingomonas</taxon>
    </lineage>
</organism>
<dbReference type="OrthoDB" id="7428103at2"/>
<gene>
    <name evidence="3" type="ORF">BFL28_00650</name>
</gene>
<reference evidence="3 4" key="1">
    <citation type="submission" date="2016-08" db="EMBL/GenBank/DDBJ databases">
        <title>Draft genome of the agarase producing Sphingomonas sp. MCT13.</title>
        <authorList>
            <person name="D'Andrea M.M."/>
            <person name="Rossolini G.M."/>
            <person name="Thaller M.C."/>
        </authorList>
    </citation>
    <scope>NUCLEOTIDE SEQUENCE [LARGE SCALE GENOMIC DNA]</scope>
    <source>
        <strain evidence="3 4">MCT13</strain>
    </source>
</reference>
<dbReference type="InterPro" id="IPR025411">
    <property type="entry name" value="DUF4136"/>
</dbReference>
<feature type="signal peptide" evidence="1">
    <location>
        <begin position="1"/>
        <end position="20"/>
    </location>
</feature>
<dbReference type="STRING" id="1888892.BFL28_00650"/>
<dbReference type="PROSITE" id="PS51257">
    <property type="entry name" value="PROKAR_LIPOPROTEIN"/>
    <property type="match status" value="1"/>
</dbReference>
<dbReference type="AlphaFoldDB" id="A0A1E3LYC0"/>
<dbReference type="EMBL" id="MDDS01000013">
    <property type="protein sequence ID" value="ODP38738.1"/>
    <property type="molecule type" value="Genomic_DNA"/>
</dbReference>
<proteinExistence type="predicted"/>
<name>A0A1E3LYC0_9SPHN</name>
<evidence type="ECO:0000259" key="2">
    <source>
        <dbReference type="Pfam" id="PF13590"/>
    </source>
</evidence>
<evidence type="ECO:0000313" key="3">
    <source>
        <dbReference type="EMBL" id="ODP38738.1"/>
    </source>
</evidence>
<evidence type="ECO:0000313" key="4">
    <source>
        <dbReference type="Proteomes" id="UP000094487"/>
    </source>
</evidence>
<feature type="chain" id="PRO_5009132274" description="DUF4136 domain-containing protein" evidence="1">
    <location>
        <begin position="21"/>
        <end position="201"/>
    </location>
</feature>
<keyword evidence="1" id="KW-0732">Signal</keyword>
<dbReference type="Pfam" id="PF13590">
    <property type="entry name" value="DUF4136"/>
    <property type="match status" value="1"/>
</dbReference>
<accession>A0A1E3LYC0</accession>